<dbReference type="PANTHER" id="PTHR24016:SF0">
    <property type="entry name" value="CONSERVED OLIGOMERIC GOLGI COMPLEX SUBUNIT 4"/>
    <property type="match status" value="1"/>
</dbReference>
<keyword evidence="5" id="KW-0653">Protein transport</keyword>
<evidence type="ECO:0000256" key="6">
    <source>
        <dbReference type="ARBA" id="ARBA00023034"/>
    </source>
</evidence>
<gene>
    <name evidence="11" type="ORF">LAFE_0D10330G</name>
</gene>
<evidence type="ECO:0000256" key="3">
    <source>
        <dbReference type="ARBA" id="ARBA00020975"/>
    </source>
</evidence>
<dbReference type="InterPro" id="IPR048684">
    <property type="entry name" value="COG4_C"/>
</dbReference>
<evidence type="ECO:0000313" key="11">
    <source>
        <dbReference type="EMBL" id="SCW01336.1"/>
    </source>
</evidence>
<feature type="coiled-coil region" evidence="9">
    <location>
        <begin position="61"/>
        <end position="88"/>
    </location>
</feature>
<dbReference type="Pfam" id="PF08318">
    <property type="entry name" value="COG4_m"/>
    <property type="match status" value="1"/>
</dbReference>
<comment type="similarity">
    <text evidence="2">Belongs to the COG4 family.</text>
</comment>
<sequence>MTQDPLQSQVLEGQLSGKLAKYDNVLEKISTFSQVSKLQEVLSKEQVKCIGQLDSYIANTRATTNQNIRKLELNRAKLTKTLSQFHQALENISNSSNLARDISGKIGSVERERKLVAKTLKFVTDVNNLKLSISVVNEALSEGNLPLAAKSIDEIRKLPHGVIVSEFAKRVVPSSDIPEEPEQLLNQWISQLSDIFHKNFLEAAQQEDVGQLTSVFQMFPLIGQSELGLDLYSKYVCDIIAEQSRKIMTNITSKNSGFYAQVLLHLFKIVSTIINEHSKIISKYYGKEHMIHIMKKVQKEADMQAGLVLDTFIDSQKIDRTISDIKEWDTLSKQKTDDQALEEPIHLNELSSLINDFSAILQNWTMYCRFFAVKWNEYTNDGDLTSLVLPEPIEKGKFYSKILEEGFLSNFEVLDRHYLYQSFSKVLALEELPSLNDYISYTSFKHDDISTYPLSSVVEDVTMLIRTSLIVNVNTGETSVLSHFLDVLVKFIQNEYLVKFLQSRLRQIQTRFNSSLGLQKYVPPSESVHPSRAASPSAAEAGRLSHLGFFKGAASSAFSNIQSNLQAVYADEESVLKLHHYLIYINSLSIGCKFFHKLLVKELIEDNPRLLHDSFPFQNDSQMLVEKVRTTEEIILTQNHKLLQWSIRVMFDSLLQGKFKKMSSPLFVNGTDNEYIATSADFENMQAVDEFRVQWRQMMIPFQNVLHKDSYLELLTLIVDYLVKNIEPKILHLQVNELGSIKLERELSVLITTVCSENYFLRDKFARLTQIILILGFEDDDFDTVSGDVKQEIVDNIGWILNPQERIQVANLRVDKRH</sequence>
<dbReference type="SMART" id="SM00762">
    <property type="entry name" value="Cog4"/>
    <property type="match status" value="1"/>
</dbReference>
<name>A0A1G4MBY7_LACFM</name>
<evidence type="ECO:0000313" key="12">
    <source>
        <dbReference type="Proteomes" id="UP000190831"/>
    </source>
</evidence>
<reference evidence="11 12" key="1">
    <citation type="submission" date="2016-03" db="EMBL/GenBank/DDBJ databases">
        <authorList>
            <person name="Devillers H."/>
        </authorList>
    </citation>
    <scope>NUCLEOTIDE SEQUENCE [LARGE SCALE GENOMIC DNA]</scope>
    <source>
        <strain evidence="11">CBS 6772</strain>
    </source>
</reference>
<evidence type="ECO:0000256" key="2">
    <source>
        <dbReference type="ARBA" id="ARBA00009215"/>
    </source>
</evidence>
<dbReference type="OMA" id="RASECQQ"/>
<proteinExistence type="inferred from homology"/>
<evidence type="ECO:0000256" key="8">
    <source>
        <dbReference type="ARBA" id="ARBA00031340"/>
    </source>
</evidence>
<dbReference type="GO" id="GO:0000139">
    <property type="term" value="C:Golgi membrane"/>
    <property type="evidence" value="ECO:0007669"/>
    <property type="project" value="UniProtKB-SubCell"/>
</dbReference>
<dbReference type="AlphaFoldDB" id="A0A1G4MBY7"/>
<dbReference type="InterPro" id="IPR013167">
    <property type="entry name" value="COG4_M"/>
</dbReference>
<keyword evidence="9" id="KW-0175">Coiled coil</keyword>
<evidence type="ECO:0000259" key="10">
    <source>
        <dbReference type="SMART" id="SM00762"/>
    </source>
</evidence>
<dbReference type="Gene3D" id="1.20.58.1970">
    <property type="match status" value="1"/>
</dbReference>
<dbReference type="Proteomes" id="UP000190831">
    <property type="component" value="Chromosome D"/>
</dbReference>
<evidence type="ECO:0000256" key="9">
    <source>
        <dbReference type="SAM" id="Coils"/>
    </source>
</evidence>
<dbReference type="PANTHER" id="PTHR24016">
    <property type="entry name" value="CONSERVED OLIGOMERIC GOLGI COMPLEX SUBUNIT 4"/>
    <property type="match status" value="1"/>
</dbReference>
<evidence type="ECO:0000256" key="7">
    <source>
        <dbReference type="ARBA" id="ARBA00023136"/>
    </source>
</evidence>
<dbReference type="InterPro" id="IPR048682">
    <property type="entry name" value="COG4"/>
</dbReference>
<organism evidence="11 12">
    <name type="scientific">Lachancea fermentati</name>
    <name type="common">Zygosaccharomyces fermentati</name>
    <dbReference type="NCBI Taxonomy" id="4955"/>
    <lineage>
        <taxon>Eukaryota</taxon>
        <taxon>Fungi</taxon>
        <taxon>Dikarya</taxon>
        <taxon>Ascomycota</taxon>
        <taxon>Saccharomycotina</taxon>
        <taxon>Saccharomycetes</taxon>
        <taxon>Saccharomycetales</taxon>
        <taxon>Saccharomycetaceae</taxon>
        <taxon>Lachancea</taxon>
    </lineage>
</organism>
<evidence type="ECO:0000256" key="4">
    <source>
        <dbReference type="ARBA" id="ARBA00022448"/>
    </source>
</evidence>
<dbReference type="STRING" id="4955.A0A1G4MBY7"/>
<dbReference type="Pfam" id="PF20662">
    <property type="entry name" value="COG4_C"/>
    <property type="match status" value="1"/>
</dbReference>
<dbReference type="EMBL" id="LT598492">
    <property type="protein sequence ID" value="SCW01336.1"/>
    <property type="molecule type" value="Genomic_DNA"/>
</dbReference>
<dbReference type="Pfam" id="PF20663">
    <property type="entry name" value="COG4_N"/>
    <property type="match status" value="1"/>
</dbReference>
<evidence type="ECO:0000256" key="1">
    <source>
        <dbReference type="ARBA" id="ARBA00004395"/>
    </source>
</evidence>
<dbReference type="GO" id="GO:0015031">
    <property type="term" value="P:protein transport"/>
    <property type="evidence" value="ECO:0007669"/>
    <property type="project" value="UniProtKB-KW"/>
</dbReference>
<protein>
    <recommendedName>
        <fullName evidence="3">Conserved oligomeric Golgi complex subunit 4</fullName>
    </recommendedName>
    <alternativeName>
        <fullName evidence="8">Component of oligomeric Golgi complex 4</fullName>
    </alternativeName>
</protein>
<dbReference type="InterPro" id="IPR048680">
    <property type="entry name" value="COG4_N"/>
</dbReference>
<comment type="subcellular location">
    <subcellularLocation>
        <location evidence="1">Golgi apparatus membrane</location>
        <topology evidence="1">Peripheral membrane protein</topology>
    </subcellularLocation>
</comment>
<keyword evidence="4" id="KW-0813">Transport</keyword>
<keyword evidence="6" id="KW-0333">Golgi apparatus</keyword>
<keyword evidence="12" id="KW-1185">Reference proteome</keyword>
<feature type="domain" description="COG4 transport protein middle alpha-helical bundle" evidence="10">
    <location>
        <begin position="185"/>
        <end position="506"/>
    </location>
</feature>
<keyword evidence="7" id="KW-0472">Membrane</keyword>
<dbReference type="OrthoDB" id="47059at2759"/>
<evidence type="ECO:0000256" key="5">
    <source>
        <dbReference type="ARBA" id="ARBA00022927"/>
    </source>
</evidence>
<accession>A0A1G4MBY7</accession>